<name>A0A6N3IVN2_9ALTE</name>
<proteinExistence type="predicted"/>
<accession>A0A6N3IVN2</accession>
<organism evidence="1 2">
    <name type="scientific">Alteromonas pelagimontana</name>
    <dbReference type="NCBI Taxonomy" id="1858656"/>
    <lineage>
        <taxon>Bacteria</taxon>
        <taxon>Pseudomonadati</taxon>
        <taxon>Pseudomonadota</taxon>
        <taxon>Gammaproteobacteria</taxon>
        <taxon>Alteromonadales</taxon>
        <taxon>Alteromonadaceae</taxon>
        <taxon>Alteromonas/Salinimonas group</taxon>
        <taxon>Alteromonas</taxon>
    </lineage>
</organism>
<sequence>MAAETVIHCTQRWLDDVVIKYNFCPFARFVREPDSIHYQVCSQPAAEAALEQLYVECARLDEESHISTTLFILPQGFDNFDDYLDLLELAQELITTWGYDGVYQLASFHPQYRFAGEAIASATHFTNRSPFPILHLIREADITRVLKDFGDPQTIFTTNMQTTTQLGAEHFSTLLAACKAKTQ</sequence>
<reference evidence="1 2" key="2">
    <citation type="submission" date="2020-04" db="EMBL/GenBank/DDBJ databases">
        <title>Complete genome sequence of Alteromonas pelagimontana 5.12T.</title>
        <authorList>
            <person name="Sinha R.K."/>
            <person name="Krishnan K.P."/>
            <person name="Kurian J.P."/>
        </authorList>
    </citation>
    <scope>NUCLEOTIDE SEQUENCE [LARGE SCALE GENOMIC DNA]</scope>
    <source>
        <strain evidence="1 2">5.12</strain>
    </source>
</reference>
<keyword evidence="2" id="KW-1185">Reference proteome</keyword>
<dbReference type="AlphaFoldDB" id="A0A6N3IVN2"/>
<dbReference type="KEGG" id="apel:CA267_015500"/>
<dbReference type="InterPro" id="IPR009858">
    <property type="entry name" value="DUF1415"/>
</dbReference>
<dbReference type="EMBL" id="CP052766">
    <property type="protein sequence ID" value="QJR82903.1"/>
    <property type="molecule type" value="Genomic_DNA"/>
</dbReference>
<protein>
    <submittedName>
        <fullName evidence="1">DUF1415 domain-containing protein</fullName>
    </submittedName>
</protein>
<gene>
    <name evidence="1" type="ORF">CA267_015500</name>
</gene>
<reference evidence="2" key="1">
    <citation type="submission" date="2014-12" db="EMBL/GenBank/DDBJ databases">
        <title>Complete genome sequence of a multi-drug resistant Klebsiella pneumoniae.</title>
        <authorList>
            <person name="Hua X."/>
            <person name="Chen Q."/>
            <person name="Li X."/>
            <person name="Feng Y."/>
            <person name="Ruan Z."/>
            <person name="Yu Y."/>
        </authorList>
    </citation>
    <scope>NUCLEOTIDE SEQUENCE [LARGE SCALE GENOMIC DNA]</scope>
    <source>
        <strain evidence="2">5.12</strain>
    </source>
</reference>
<dbReference type="Proteomes" id="UP000219285">
    <property type="component" value="Chromosome"/>
</dbReference>
<evidence type="ECO:0000313" key="1">
    <source>
        <dbReference type="EMBL" id="QJR82903.1"/>
    </source>
</evidence>
<dbReference type="Pfam" id="PF07209">
    <property type="entry name" value="DUF1415"/>
    <property type="match status" value="1"/>
</dbReference>
<dbReference type="OrthoDB" id="277390at2"/>
<evidence type="ECO:0000313" key="2">
    <source>
        <dbReference type="Proteomes" id="UP000219285"/>
    </source>
</evidence>